<evidence type="ECO:0000313" key="1">
    <source>
        <dbReference type="EnsemblPlants" id="OPUNC11G03680.1"/>
    </source>
</evidence>
<dbReference type="InterPro" id="IPR027417">
    <property type="entry name" value="P-loop_NTPase"/>
</dbReference>
<dbReference type="eggNOG" id="KOG4658">
    <property type="taxonomic scope" value="Eukaryota"/>
</dbReference>
<dbReference type="PANTHER" id="PTHR33377:SF66">
    <property type="entry name" value="EXPRESSED PROTEIN"/>
    <property type="match status" value="1"/>
</dbReference>
<reference evidence="1" key="2">
    <citation type="submission" date="2018-05" db="EMBL/GenBank/DDBJ databases">
        <title>OpunRS2 (Oryza punctata Reference Sequence Version 2).</title>
        <authorList>
            <person name="Zhang J."/>
            <person name="Kudrna D."/>
            <person name="Lee S."/>
            <person name="Talag J."/>
            <person name="Welchert J."/>
            <person name="Wing R.A."/>
        </authorList>
    </citation>
    <scope>NUCLEOTIDE SEQUENCE [LARGE SCALE GENOMIC DNA]</scope>
</reference>
<dbReference type="Gramene" id="OPUNC11G03680.1">
    <property type="protein sequence ID" value="OPUNC11G03680.1"/>
    <property type="gene ID" value="OPUNC11G03680"/>
</dbReference>
<dbReference type="Gene3D" id="3.40.50.300">
    <property type="entry name" value="P-loop containing nucleotide triphosphate hydrolases"/>
    <property type="match status" value="1"/>
</dbReference>
<dbReference type="OMA" id="EFAANCK"/>
<dbReference type="GO" id="GO:0043531">
    <property type="term" value="F:ADP binding"/>
    <property type="evidence" value="ECO:0007669"/>
    <property type="project" value="InterPro"/>
</dbReference>
<protein>
    <submittedName>
        <fullName evidence="1">Uncharacterized protein</fullName>
    </submittedName>
</protein>
<keyword evidence="2" id="KW-1185">Reference proteome</keyword>
<sequence length="491" mass="55983">MEFLVSAVASDLIGRFISSLAQNYNNHTCKEDDRRRLERILVRMHSVVEEAERRHITNQGMLLQLKGLIGGFYLGCYMLDKIKFQPPEEESIEDEVSHEIQSFALSACNSAKRFRLADAMRKHTPVAFGSRNTTSLKDTVDGLETKIADMREFVILLGSHPRLPRQPYSTYLYIDTCMFGRHIEKEQVLNFLLCNNPHDSYISILPIIGPPRIGKKTLVQHACQDERVRNCFSHIFFFKEDDLKTGELSLNSKASLGKHLFVIEFIWDVDETAWTKFQSFLQNMAGTGIKVVVISRREGIAKFGTAQPIRVKKLSEEEFWYYFKALAFGSMDPDAHPELASLAMQLATEMNGSFLGASVYGELLRADPNTQFWQRMLLFLREVSQKHLTSSGLHPVDLLDTNIPVDFPRIAFVGAQVQGCLVYDLRVAGPAEGQLPKLTSRDILLGGDFPVEDKFDVLVWRSRIPPYSNYIATLEKRKPRRVVGKRNTIYH</sequence>
<evidence type="ECO:0000313" key="2">
    <source>
        <dbReference type="Proteomes" id="UP000026962"/>
    </source>
</evidence>
<organism evidence="1">
    <name type="scientific">Oryza punctata</name>
    <name type="common">Red rice</name>
    <dbReference type="NCBI Taxonomy" id="4537"/>
    <lineage>
        <taxon>Eukaryota</taxon>
        <taxon>Viridiplantae</taxon>
        <taxon>Streptophyta</taxon>
        <taxon>Embryophyta</taxon>
        <taxon>Tracheophyta</taxon>
        <taxon>Spermatophyta</taxon>
        <taxon>Magnoliopsida</taxon>
        <taxon>Liliopsida</taxon>
        <taxon>Poales</taxon>
        <taxon>Poaceae</taxon>
        <taxon>BOP clade</taxon>
        <taxon>Oryzoideae</taxon>
        <taxon>Oryzeae</taxon>
        <taxon>Oryzinae</taxon>
        <taxon>Oryza</taxon>
    </lineage>
</organism>
<dbReference type="Proteomes" id="UP000026962">
    <property type="component" value="Chromosome 11"/>
</dbReference>
<proteinExistence type="predicted"/>
<dbReference type="SUPFAM" id="SSF52540">
    <property type="entry name" value="P-loop containing nucleoside triphosphate hydrolases"/>
    <property type="match status" value="1"/>
</dbReference>
<dbReference type="PANTHER" id="PTHR33377">
    <property type="entry name" value="OS10G0134700 PROTEIN-RELATED"/>
    <property type="match status" value="1"/>
</dbReference>
<reference evidence="1" key="1">
    <citation type="submission" date="2015-04" db="UniProtKB">
        <authorList>
            <consortium name="EnsemblPlants"/>
        </authorList>
    </citation>
    <scope>IDENTIFICATION</scope>
</reference>
<dbReference type="AlphaFoldDB" id="A0A0E0MCS4"/>
<dbReference type="STRING" id="4537.A0A0E0MCS4"/>
<dbReference type="HOGENOM" id="CLU_001090_4_0_1"/>
<name>A0A0E0MCS4_ORYPU</name>
<dbReference type="EnsemblPlants" id="OPUNC11G03680.1">
    <property type="protein sequence ID" value="OPUNC11G03680.1"/>
    <property type="gene ID" value="OPUNC11G03680"/>
</dbReference>
<accession>A0A0E0MCS4</accession>